<evidence type="ECO:0000313" key="6">
    <source>
        <dbReference type="EMBL" id="ASD63171.1"/>
    </source>
</evidence>
<dbReference type="Gene3D" id="1.10.490.10">
    <property type="entry name" value="Globins"/>
    <property type="match status" value="1"/>
</dbReference>
<sequence length="137" mass="15971">MSEEKKPYELLGGEQVLRQLCKRFYEIMDTVPEAKGIRDMHPGNLQGSEEKLFMFLSGWLGGPGLFVEKYGHPRLRMRHFPFKIGKSERDQWMMCMVQAFDEVNIAEPLRSELLHSLLRLADHMRNVEEPEFSEGAD</sequence>
<dbReference type="AlphaFoldDB" id="A0A1Z3N6Y9"/>
<dbReference type="GO" id="GO:0020037">
    <property type="term" value="F:heme binding"/>
    <property type="evidence" value="ECO:0007669"/>
    <property type="project" value="InterPro"/>
</dbReference>
<keyword evidence="3" id="KW-0479">Metal-binding</keyword>
<dbReference type="PANTHER" id="PTHR47366">
    <property type="entry name" value="TWO-ON-TWO HEMOGLOBIN-3"/>
    <property type="match status" value="1"/>
</dbReference>
<dbReference type="InterPro" id="IPR044203">
    <property type="entry name" value="GlbO/GLB3-like"/>
</dbReference>
<evidence type="ECO:0000256" key="2">
    <source>
        <dbReference type="ARBA" id="ARBA00022617"/>
    </source>
</evidence>
<keyword evidence="2" id="KW-0349">Heme</keyword>
<evidence type="ECO:0000313" key="7">
    <source>
        <dbReference type="Proteomes" id="UP000197003"/>
    </source>
</evidence>
<dbReference type="PANTHER" id="PTHR47366:SF1">
    <property type="entry name" value="TWO-ON-TWO HEMOGLOBIN-3"/>
    <property type="match status" value="1"/>
</dbReference>
<reference evidence="6 7" key="1">
    <citation type="submission" date="2017-04" db="EMBL/GenBank/DDBJ databases">
        <title>Whole genome sequence of Bdellovibrio bacteriovorus strain SSB218315.</title>
        <authorList>
            <person name="Oyedara O."/>
            <person name="Rodriguez-Perez M.A."/>
        </authorList>
    </citation>
    <scope>NUCLEOTIDE SEQUENCE [LARGE SCALE GENOMIC DNA]</scope>
    <source>
        <strain evidence="6 7">SSB218315</strain>
    </source>
</reference>
<keyword evidence="1" id="KW-0813">Transport</keyword>
<dbReference type="EMBL" id="CP020946">
    <property type="protein sequence ID" value="ASD63171.1"/>
    <property type="molecule type" value="Genomic_DNA"/>
</dbReference>
<name>A0A1Z3N6Y9_BDEBC</name>
<gene>
    <name evidence="6" type="ORF">B9G79_06115</name>
</gene>
<accession>A0A1Z3N6Y9</accession>
<dbReference type="CDD" id="cd14773">
    <property type="entry name" value="TrHb2_PhHbO-like_O"/>
    <property type="match status" value="1"/>
</dbReference>
<dbReference type="SUPFAM" id="SSF46458">
    <property type="entry name" value="Globin-like"/>
    <property type="match status" value="1"/>
</dbReference>
<dbReference type="OrthoDB" id="5294270at2"/>
<comment type="similarity">
    <text evidence="5">Belongs to the truncated hemoglobin family. Group II subfamily.</text>
</comment>
<protein>
    <submittedName>
        <fullName evidence="6">Globin</fullName>
    </submittedName>
</protein>
<dbReference type="GO" id="GO:0046872">
    <property type="term" value="F:metal ion binding"/>
    <property type="evidence" value="ECO:0007669"/>
    <property type="project" value="UniProtKB-KW"/>
</dbReference>
<organism evidence="6 7">
    <name type="scientific">Bdellovibrio bacteriovorus</name>
    <dbReference type="NCBI Taxonomy" id="959"/>
    <lineage>
        <taxon>Bacteria</taxon>
        <taxon>Pseudomonadati</taxon>
        <taxon>Bdellovibrionota</taxon>
        <taxon>Bdellovibrionia</taxon>
        <taxon>Bdellovibrionales</taxon>
        <taxon>Pseudobdellovibrionaceae</taxon>
        <taxon>Bdellovibrio</taxon>
    </lineage>
</organism>
<dbReference type="InterPro" id="IPR009050">
    <property type="entry name" value="Globin-like_sf"/>
</dbReference>
<dbReference type="Pfam" id="PF01152">
    <property type="entry name" value="Bac_globin"/>
    <property type="match status" value="1"/>
</dbReference>
<evidence type="ECO:0000256" key="1">
    <source>
        <dbReference type="ARBA" id="ARBA00022448"/>
    </source>
</evidence>
<dbReference type="InterPro" id="IPR001486">
    <property type="entry name" value="Hemoglobin_trunc"/>
</dbReference>
<dbReference type="RefSeq" id="WP_088564747.1">
    <property type="nucleotide sequence ID" value="NZ_CP020946.1"/>
</dbReference>
<dbReference type="Proteomes" id="UP000197003">
    <property type="component" value="Chromosome"/>
</dbReference>
<dbReference type="InterPro" id="IPR012292">
    <property type="entry name" value="Globin/Proto"/>
</dbReference>
<dbReference type="GO" id="GO:0019825">
    <property type="term" value="F:oxygen binding"/>
    <property type="evidence" value="ECO:0007669"/>
    <property type="project" value="InterPro"/>
</dbReference>
<dbReference type="GO" id="GO:0005344">
    <property type="term" value="F:oxygen carrier activity"/>
    <property type="evidence" value="ECO:0007669"/>
    <property type="project" value="InterPro"/>
</dbReference>
<keyword evidence="4" id="KW-0408">Iron</keyword>
<evidence type="ECO:0000256" key="4">
    <source>
        <dbReference type="ARBA" id="ARBA00023004"/>
    </source>
</evidence>
<evidence type="ECO:0000256" key="3">
    <source>
        <dbReference type="ARBA" id="ARBA00022723"/>
    </source>
</evidence>
<proteinExistence type="inferred from homology"/>
<evidence type="ECO:0000256" key="5">
    <source>
        <dbReference type="ARBA" id="ARBA00034496"/>
    </source>
</evidence>